<evidence type="ECO:0000313" key="2">
    <source>
        <dbReference type="Proteomes" id="UP000663193"/>
    </source>
</evidence>
<evidence type="ECO:0000313" key="1">
    <source>
        <dbReference type="EMBL" id="QRC92095.1"/>
    </source>
</evidence>
<protein>
    <submittedName>
        <fullName evidence="1">Uncharacterized protein</fullName>
    </submittedName>
</protein>
<dbReference type="VEuPathDB" id="FungiDB:JI435_022600"/>
<dbReference type="AlphaFoldDB" id="A0A7U2ES60"/>
<reference evidence="2" key="1">
    <citation type="journal article" date="2021" name="BMC Genomics">
        <title>Chromosome-level genome assembly and manually-curated proteome of model necrotroph Parastagonospora nodorum Sn15 reveals a genome-wide trove of candidate effector homologs, and redundancy of virulence-related functions within an accessory chromosome.</title>
        <authorList>
            <person name="Bertazzoni S."/>
            <person name="Jones D.A.B."/>
            <person name="Phan H.T."/>
            <person name="Tan K.-C."/>
            <person name="Hane J.K."/>
        </authorList>
    </citation>
    <scope>NUCLEOTIDE SEQUENCE [LARGE SCALE GENOMIC DNA]</scope>
    <source>
        <strain evidence="2">SN15 / ATCC MYA-4574 / FGSC 10173)</strain>
    </source>
</reference>
<organism evidence="1 2">
    <name type="scientific">Phaeosphaeria nodorum (strain SN15 / ATCC MYA-4574 / FGSC 10173)</name>
    <name type="common">Glume blotch fungus</name>
    <name type="synonym">Parastagonospora nodorum</name>
    <dbReference type="NCBI Taxonomy" id="321614"/>
    <lineage>
        <taxon>Eukaryota</taxon>
        <taxon>Fungi</taxon>
        <taxon>Dikarya</taxon>
        <taxon>Ascomycota</taxon>
        <taxon>Pezizomycotina</taxon>
        <taxon>Dothideomycetes</taxon>
        <taxon>Pleosporomycetidae</taxon>
        <taxon>Pleosporales</taxon>
        <taxon>Pleosporineae</taxon>
        <taxon>Phaeosphaeriaceae</taxon>
        <taxon>Parastagonospora</taxon>
    </lineage>
</organism>
<proteinExistence type="predicted"/>
<gene>
    <name evidence="1" type="ORF">JI435_022600</name>
</gene>
<dbReference type="Proteomes" id="UP000663193">
    <property type="component" value="Chromosome 2"/>
</dbReference>
<accession>A0A7U2ES60</accession>
<keyword evidence="2" id="KW-1185">Reference proteome</keyword>
<name>A0A7U2ES60_PHANO</name>
<sequence length="95" mass="10608">MNWLVTAKCWVVSCGSCSPNGKAPALLKMTSTSALHRNLKEALLSIFHLILSRRTSLPTSLVYHRLRHLNRPSRFLHSTTTSRLTTDDIAAAYSN</sequence>
<dbReference type="EMBL" id="CP069024">
    <property type="protein sequence ID" value="QRC92095.1"/>
    <property type="molecule type" value="Genomic_DNA"/>
</dbReference>